<sequence>MRAEEVTGILLAGGRSSRMGRNKALLPVGGKPLLRHAAEAMLALGLRRVVVACGPAERAGDYGPLLAGLPGEIGFAADRFPDSGPLAGLHAALTAMPAPGYGFAMACDMPALSAPLLARLLRAVGEAAPGGADWPATAGAVGDSASEPAGGVVVAGTGETVAPAGGIARGAAGGGEEPAAAGAPPNAPEPAAAAAAAGGAKAEGREAFRGPQLIRAAGQPFHALYHTSAAAELASRLARGDLRVMALAGALRTLELTPDADEEGAFANLNTPDAYERYVRLGEQPKAP</sequence>
<feature type="compositionally biased region" description="Gly residues" evidence="9">
    <location>
        <begin position="167"/>
        <end position="176"/>
    </location>
</feature>
<feature type="binding site" evidence="8">
    <location>
        <position position="23"/>
    </location>
    <ligand>
        <name>GTP</name>
        <dbReference type="ChEBI" id="CHEBI:37565"/>
    </ligand>
</feature>
<dbReference type="HAMAP" id="MF_00316">
    <property type="entry name" value="MobA"/>
    <property type="match status" value="1"/>
</dbReference>
<dbReference type="SUPFAM" id="SSF53448">
    <property type="entry name" value="Nucleotide-diphospho-sugar transferases"/>
    <property type="match status" value="1"/>
</dbReference>
<keyword evidence="11" id="KW-0548">Nucleotidyltransferase</keyword>
<evidence type="ECO:0000256" key="9">
    <source>
        <dbReference type="SAM" id="MobiDB-lite"/>
    </source>
</evidence>
<evidence type="ECO:0000313" key="12">
    <source>
        <dbReference type="Proteomes" id="UP000670947"/>
    </source>
</evidence>
<feature type="compositionally biased region" description="Low complexity" evidence="9">
    <location>
        <begin position="177"/>
        <end position="198"/>
    </location>
</feature>
<reference evidence="11 12" key="1">
    <citation type="submission" date="2021-03" db="EMBL/GenBank/DDBJ databases">
        <title>Paenibacillus artemisicola MWE-103 whole genome sequence.</title>
        <authorList>
            <person name="Ham Y.J."/>
        </authorList>
    </citation>
    <scope>NUCLEOTIDE SEQUENCE [LARGE SCALE GENOMIC DNA]</scope>
    <source>
        <strain evidence="11 12">MWE-103</strain>
    </source>
</reference>
<dbReference type="GO" id="GO:0016779">
    <property type="term" value="F:nucleotidyltransferase activity"/>
    <property type="evidence" value="ECO:0007669"/>
    <property type="project" value="UniProtKB-KW"/>
</dbReference>
<feature type="binding site" evidence="8">
    <location>
        <position position="108"/>
    </location>
    <ligand>
        <name>GTP</name>
        <dbReference type="ChEBI" id="CHEBI:37565"/>
    </ligand>
</feature>
<dbReference type="Proteomes" id="UP000670947">
    <property type="component" value="Unassembled WGS sequence"/>
</dbReference>
<keyword evidence="12" id="KW-1185">Reference proteome</keyword>
<comment type="similarity">
    <text evidence="8">Belongs to the MobA family.</text>
</comment>
<dbReference type="PANTHER" id="PTHR19136:SF81">
    <property type="entry name" value="MOLYBDENUM COFACTOR GUANYLYLTRANSFERASE"/>
    <property type="match status" value="1"/>
</dbReference>
<dbReference type="InterPro" id="IPR013482">
    <property type="entry name" value="Molybde_CF_guanTrfase"/>
</dbReference>
<comment type="function">
    <text evidence="8">Transfers a GMP moiety from GTP to Mo-molybdopterin (Mo-MPT) cofactor (Moco or molybdenum cofactor) to form Mo-molybdopterin guanine dinucleotide (Mo-MGD) cofactor.</text>
</comment>
<evidence type="ECO:0000256" key="4">
    <source>
        <dbReference type="ARBA" id="ARBA00022741"/>
    </source>
</evidence>
<keyword evidence="7 8" id="KW-0501">Molybdenum cofactor biosynthesis</keyword>
<keyword evidence="4 8" id="KW-0547">Nucleotide-binding</keyword>
<feature type="binding site" evidence="8">
    <location>
        <position position="108"/>
    </location>
    <ligand>
        <name>Mg(2+)</name>
        <dbReference type="ChEBI" id="CHEBI:18420"/>
    </ligand>
</feature>
<dbReference type="InterPro" id="IPR029044">
    <property type="entry name" value="Nucleotide-diphossugar_trans"/>
</dbReference>
<evidence type="ECO:0000259" key="10">
    <source>
        <dbReference type="Pfam" id="PF12804"/>
    </source>
</evidence>
<keyword evidence="6 8" id="KW-0342">GTP-binding</keyword>
<dbReference type="Pfam" id="PF12804">
    <property type="entry name" value="NTP_transf_3"/>
    <property type="match status" value="1"/>
</dbReference>
<feature type="region of interest" description="Disordered" evidence="9">
    <location>
        <begin position="166"/>
        <end position="198"/>
    </location>
</feature>
<evidence type="ECO:0000256" key="7">
    <source>
        <dbReference type="ARBA" id="ARBA00023150"/>
    </source>
</evidence>
<comment type="subcellular location">
    <subcellularLocation>
        <location evidence="8">Cytoplasm</location>
    </subcellularLocation>
</comment>
<dbReference type="EMBL" id="JAGGDJ010000033">
    <property type="protein sequence ID" value="MBO7747444.1"/>
    <property type="molecule type" value="Genomic_DNA"/>
</dbReference>
<evidence type="ECO:0000256" key="6">
    <source>
        <dbReference type="ARBA" id="ARBA00023134"/>
    </source>
</evidence>
<comment type="cofactor">
    <cofactor evidence="8">
        <name>Mg(2+)</name>
        <dbReference type="ChEBI" id="CHEBI:18420"/>
    </cofactor>
</comment>
<organism evidence="11 12">
    <name type="scientific">Paenibacillus artemisiicola</name>
    <dbReference type="NCBI Taxonomy" id="1172618"/>
    <lineage>
        <taxon>Bacteria</taxon>
        <taxon>Bacillati</taxon>
        <taxon>Bacillota</taxon>
        <taxon>Bacilli</taxon>
        <taxon>Bacillales</taxon>
        <taxon>Paenibacillaceae</taxon>
        <taxon>Paenibacillus</taxon>
    </lineage>
</organism>
<feature type="binding site" evidence="8">
    <location>
        <position position="82"/>
    </location>
    <ligand>
        <name>GTP</name>
        <dbReference type="ChEBI" id="CHEBI:37565"/>
    </ligand>
</feature>
<dbReference type="RefSeq" id="WP_208850137.1">
    <property type="nucleotide sequence ID" value="NZ_JAGGDJ010000033.1"/>
</dbReference>
<gene>
    <name evidence="8" type="primary">mobA</name>
    <name evidence="11" type="ORF">I8J29_24970</name>
</gene>
<keyword evidence="1 8" id="KW-0963">Cytoplasm</keyword>
<evidence type="ECO:0000256" key="8">
    <source>
        <dbReference type="HAMAP-Rule" id="MF_00316"/>
    </source>
</evidence>
<dbReference type="CDD" id="cd02503">
    <property type="entry name" value="MobA"/>
    <property type="match status" value="1"/>
</dbReference>
<keyword evidence="2 8" id="KW-0808">Transferase</keyword>
<comment type="catalytic activity">
    <reaction evidence="8">
        <text>Mo-molybdopterin + GTP + H(+) = Mo-molybdopterin guanine dinucleotide + diphosphate</text>
        <dbReference type="Rhea" id="RHEA:34243"/>
        <dbReference type="ChEBI" id="CHEBI:15378"/>
        <dbReference type="ChEBI" id="CHEBI:33019"/>
        <dbReference type="ChEBI" id="CHEBI:37565"/>
        <dbReference type="ChEBI" id="CHEBI:71302"/>
        <dbReference type="ChEBI" id="CHEBI:71310"/>
        <dbReference type="EC" id="2.7.7.77"/>
    </reaction>
</comment>
<accession>A0ABS3WGK1</accession>
<proteinExistence type="inferred from homology"/>
<keyword evidence="5 8" id="KW-0460">Magnesium</keyword>
<evidence type="ECO:0000256" key="1">
    <source>
        <dbReference type="ARBA" id="ARBA00022490"/>
    </source>
</evidence>
<dbReference type="EC" id="2.7.7.77" evidence="8"/>
<evidence type="ECO:0000256" key="2">
    <source>
        <dbReference type="ARBA" id="ARBA00022679"/>
    </source>
</evidence>
<evidence type="ECO:0000256" key="3">
    <source>
        <dbReference type="ARBA" id="ARBA00022723"/>
    </source>
</evidence>
<dbReference type="InterPro" id="IPR025877">
    <property type="entry name" value="MobA-like_NTP_Trfase"/>
</dbReference>
<keyword evidence="3 8" id="KW-0479">Metal-binding</keyword>
<name>A0ABS3WGK1_9BACL</name>
<protein>
    <recommendedName>
        <fullName evidence="8">Probable molybdenum cofactor guanylyltransferase</fullName>
        <shortName evidence="8">MoCo guanylyltransferase</shortName>
        <ecNumber evidence="8">2.7.7.77</ecNumber>
    </recommendedName>
    <alternativeName>
        <fullName evidence="8">GTP:molybdopterin guanylyltransferase</fullName>
    </alternativeName>
    <alternativeName>
        <fullName evidence="8">Mo-MPT guanylyltransferase</fullName>
    </alternativeName>
    <alternativeName>
        <fullName evidence="8">Molybdopterin guanylyltransferase</fullName>
    </alternativeName>
    <alternativeName>
        <fullName evidence="8">Molybdopterin-guanine dinucleotide synthase</fullName>
        <shortName evidence="8">MGD synthase</shortName>
    </alternativeName>
</protein>
<comment type="domain">
    <text evidence="8">The N-terminal domain determines nucleotide recognition and specific binding, while the C-terminal domain determines the specific binding to the target protein.</text>
</comment>
<evidence type="ECO:0000313" key="11">
    <source>
        <dbReference type="EMBL" id="MBO7747444.1"/>
    </source>
</evidence>
<evidence type="ECO:0000256" key="5">
    <source>
        <dbReference type="ARBA" id="ARBA00022842"/>
    </source>
</evidence>
<comment type="caution">
    <text evidence="8">Lacks conserved residue(s) required for the propagation of feature annotation.</text>
</comment>
<dbReference type="Gene3D" id="3.90.550.10">
    <property type="entry name" value="Spore Coat Polysaccharide Biosynthesis Protein SpsA, Chain A"/>
    <property type="match status" value="2"/>
</dbReference>
<feature type="domain" description="MobA-like NTP transferase" evidence="10">
    <location>
        <begin position="8"/>
        <end position="239"/>
    </location>
</feature>
<dbReference type="PANTHER" id="PTHR19136">
    <property type="entry name" value="MOLYBDENUM COFACTOR GUANYLYLTRANSFERASE"/>
    <property type="match status" value="1"/>
</dbReference>
<comment type="caution">
    <text evidence="11">The sequence shown here is derived from an EMBL/GenBank/DDBJ whole genome shotgun (WGS) entry which is preliminary data.</text>
</comment>
<feature type="binding site" evidence="8">
    <location>
        <begin position="11"/>
        <end position="13"/>
    </location>
    <ligand>
        <name>GTP</name>
        <dbReference type="ChEBI" id="CHEBI:37565"/>
    </ligand>
</feature>